<accession>A0ABY9W220</accession>
<reference evidence="3 4" key="1">
    <citation type="submission" date="2023-09" db="EMBL/GenBank/DDBJ databases">
        <title>Genome completion map analysis of the actinomycetes C11-1.</title>
        <authorList>
            <person name="Qin P."/>
            <person name="Guan P."/>
        </authorList>
    </citation>
    <scope>NUCLEOTIDE SEQUENCE [LARGE SCALE GENOMIC DNA]</scope>
    <source>
        <strain evidence="3 4">C11-1</strain>
    </source>
</reference>
<gene>
    <name evidence="3" type="ORF">RI138_27135</name>
</gene>
<organism evidence="3 4">
    <name type="scientific">Streptomyces durocortorensis</name>
    <dbReference type="NCBI Taxonomy" id="2811104"/>
    <lineage>
        <taxon>Bacteria</taxon>
        <taxon>Bacillati</taxon>
        <taxon>Actinomycetota</taxon>
        <taxon>Actinomycetes</taxon>
        <taxon>Kitasatosporales</taxon>
        <taxon>Streptomycetaceae</taxon>
        <taxon>Streptomyces</taxon>
    </lineage>
</organism>
<feature type="region of interest" description="Disordered" evidence="1">
    <location>
        <begin position="1"/>
        <end position="37"/>
    </location>
</feature>
<keyword evidence="4" id="KW-1185">Reference proteome</keyword>
<evidence type="ECO:0000313" key="4">
    <source>
        <dbReference type="Proteomes" id="UP001303236"/>
    </source>
</evidence>
<proteinExistence type="predicted"/>
<name>A0ABY9W220_9ACTN</name>
<keyword evidence="2" id="KW-0472">Membrane</keyword>
<evidence type="ECO:0000313" key="3">
    <source>
        <dbReference type="EMBL" id="WNF30206.1"/>
    </source>
</evidence>
<keyword evidence="2" id="KW-0812">Transmembrane</keyword>
<protein>
    <submittedName>
        <fullName evidence="3">Uncharacterized protein</fullName>
    </submittedName>
</protein>
<feature type="transmembrane region" description="Helical" evidence="2">
    <location>
        <begin position="44"/>
        <end position="68"/>
    </location>
</feature>
<dbReference type="Proteomes" id="UP001303236">
    <property type="component" value="Chromosome"/>
</dbReference>
<keyword evidence="2" id="KW-1133">Transmembrane helix</keyword>
<dbReference type="EMBL" id="CP134500">
    <property type="protein sequence ID" value="WNF30206.1"/>
    <property type="molecule type" value="Genomic_DNA"/>
</dbReference>
<sequence length="207" mass="21915">MSDAFLPPPPEPEPQPPRQPAFAQPQSPWAPPAAPPRKQRRTGLIVTLSVVGGLVVIGATVALGYALMQKASESIALAEERAVSRYGDTVGPDGLEGWEELEDFEEPEADEPAAEKDATITKCTRDSLINWMSAEIKVVNGSGSPASYVVYVTFVDRDGDVVSEGLAVTEDEVAPGATAKIKAQGLGEVPAGTKCRIDRVEREAMSG</sequence>
<feature type="compositionally biased region" description="Pro residues" evidence="1">
    <location>
        <begin position="1"/>
        <end position="19"/>
    </location>
</feature>
<evidence type="ECO:0000256" key="2">
    <source>
        <dbReference type="SAM" id="Phobius"/>
    </source>
</evidence>
<evidence type="ECO:0000256" key="1">
    <source>
        <dbReference type="SAM" id="MobiDB-lite"/>
    </source>
</evidence>